<feature type="signal peptide" evidence="2">
    <location>
        <begin position="1"/>
        <end position="21"/>
    </location>
</feature>
<sequence length="143" mass="15612">MGGSRFYSCLFLLFIASSVDTTLFSQSSSRATMAFAGSAAEGGSNPEGETNAAAGGGDSDIPALPMPDPDADIPSIKLGETIRFEEWGPIILNQDGTTRRIANWDQLTEGEKTATWRRISKRNEERRKVLLEKMKEEGQEPDL</sequence>
<proteinExistence type="predicted"/>
<feature type="region of interest" description="Disordered" evidence="1">
    <location>
        <begin position="38"/>
        <end position="74"/>
    </location>
</feature>
<protein>
    <recommendedName>
        <fullName evidence="4">RxLR effector protein</fullName>
    </recommendedName>
</protein>
<dbReference type="AlphaFoldDB" id="A0A7S2YJY7"/>
<feature type="chain" id="PRO_5030850411" description="RxLR effector protein" evidence="2">
    <location>
        <begin position="22"/>
        <end position="143"/>
    </location>
</feature>
<dbReference type="PANTHER" id="PTHR39474">
    <property type="entry name" value="UNNAMED PRODUCT"/>
    <property type="match status" value="1"/>
</dbReference>
<organism evidence="3">
    <name type="scientific">Entomoneis paludosa</name>
    <dbReference type="NCBI Taxonomy" id="265537"/>
    <lineage>
        <taxon>Eukaryota</taxon>
        <taxon>Sar</taxon>
        <taxon>Stramenopiles</taxon>
        <taxon>Ochrophyta</taxon>
        <taxon>Bacillariophyta</taxon>
        <taxon>Bacillariophyceae</taxon>
        <taxon>Bacillariophycidae</taxon>
        <taxon>Entomoneidaceae</taxon>
        <taxon>Entomoneis</taxon>
    </lineage>
</organism>
<keyword evidence="2" id="KW-0732">Signal</keyword>
<evidence type="ECO:0000313" key="3">
    <source>
        <dbReference type="EMBL" id="CAD9980664.1"/>
    </source>
</evidence>
<gene>
    <name evidence="3" type="ORF">APAL1065_LOCUS19626</name>
</gene>
<dbReference type="PANTHER" id="PTHR39474:SF1">
    <property type="entry name" value="FUNGAL SPECIFIC TRANSCRIPTION FACTOR"/>
    <property type="match status" value="1"/>
</dbReference>
<dbReference type="EMBL" id="HBHT01029227">
    <property type="protein sequence ID" value="CAD9980664.1"/>
    <property type="molecule type" value="Transcribed_RNA"/>
</dbReference>
<evidence type="ECO:0000256" key="1">
    <source>
        <dbReference type="SAM" id="MobiDB-lite"/>
    </source>
</evidence>
<evidence type="ECO:0008006" key="4">
    <source>
        <dbReference type="Google" id="ProtNLM"/>
    </source>
</evidence>
<name>A0A7S2YJY7_9STRA</name>
<reference evidence="3" key="1">
    <citation type="submission" date="2021-01" db="EMBL/GenBank/DDBJ databases">
        <authorList>
            <person name="Corre E."/>
            <person name="Pelletier E."/>
            <person name="Niang G."/>
            <person name="Scheremetjew M."/>
            <person name="Finn R."/>
            <person name="Kale V."/>
            <person name="Holt S."/>
            <person name="Cochrane G."/>
            <person name="Meng A."/>
            <person name="Brown T."/>
            <person name="Cohen L."/>
        </authorList>
    </citation>
    <scope>NUCLEOTIDE SEQUENCE</scope>
    <source>
        <strain evidence="3">CCMP125</strain>
    </source>
</reference>
<evidence type="ECO:0000256" key="2">
    <source>
        <dbReference type="SAM" id="SignalP"/>
    </source>
</evidence>
<accession>A0A7S2YJY7</accession>